<comment type="similarity">
    <text evidence="1 4 7">Belongs to the aldehyde dehydrogenase family.</text>
</comment>
<name>A0AAE3QSQ8_9BACT</name>
<dbReference type="Proteomes" id="UP001241110">
    <property type="component" value="Unassembled WGS sequence"/>
</dbReference>
<dbReference type="RefSeq" id="WP_313985315.1">
    <property type="nucleotide sequence ID" value="NZ_JASJOS010000014.1"/>
</dbReference>
<dbReference type="AlphaFoldDB" id="A0AAE3QSQ8"/>
<keyword evidence="3" id="KW-0520">NAD</keyword>
<evidence type="ECO:0000256" key="6">
    <source>
        <dbReference type="PROSITE-ProRule" id="PRU10007"/>
    </source>
</evidence>
<evidence type="ECO:0000256" key="4">
    <source>
        <dbReference type="PIRNR" id="PIRNR036492"/>
    </source>
</evidence>
<dbReference type="InterPro" id="IPR029510">
    <property type="entry name" value="Ald_DH_CS_GLU"/>
</dbReference>
<organism evidence="9 10">
    <name type="scientific">Xanthocytophaga flava</name>
    <dbReference type="NCBI Taxonomy" id="3048013"/>
    <lineage>
        <taxon>Bacteria</taxon>
        <taxon>Pseudomonadati</taxon>
        <taxon>Bacteroidota</taxon>
        <taxon>Cytophagia</taxon>
        <taxon>Cytophagales</taxon>
        <taxon>Rhodocytophagaceae</taxon>
        <taxon>Xanthocytophaga</taxon>
    </lineage>
</organism>
<dbReference type="InterPro" id="IPR012394">
    <property type="entry name" value="Aldehyde_DH_NAD(P)"/>
</dbReference>
<dbReference type="CDD" id="cd07134">
    <property type="entry name" value="ALDH_AlkH-like"/>
    <property type="match status" value="1"/>
</dbReference>
<dbReference type="PIRSF" id="PIRSF036492">
    <property type="entry name" value="ALDH"/>
    <property type="match status" value="1"/>
</dbReference>
<dbReference type="InterPro" id="IPR015590">
    <property type="entry name" value="Aldehyde_DH_dom"/>
</dbReference>
<evidence type="ECO:0000256" key="3">
    <source>
        <dbReference type="ARBA" id="ARBA00023027"/>
    </source>
</evidence>
<dbReference type="PROSITE" id="PS00687">
    <property type="entry name" value="ALDEHYDE_DEHYDR_GLU"/>
    <property type="match status" value="1"/>
</dbReference>
<feature type="domain" description="Aldehyde dehydrogenase" evidence="8">
    <location>
        <begin position="34"/>
        <end position="446"/>
    </location>
</feature>
<evidence type="ECO:0000256" key="1">
    <source>
        <dbReference type="ARBA" id="ARBA00009986"/>
    </source>
</evidence>
<dbReference type="InterPro" id="IPR016160">
    <property type="entry name" value="Ald_DH_CS_CYS"/>
</dbReference>
<accession>A0AAE3QSQ8</accession>
<evidence type="ECO:0000259" key="8">
    <source>
        <dbReference type="Pfam" id="PF00171"/>
    </source>
</evidence>
<dbReference type="EMBL" id="JASJOS010000014">
    <property type="protein sequence ID" value="MDJ1484251.1"/>
    <property type="molecule type" value="Genomic_DNA"/>
</dbReference>
<dbReference type="GO" id="GO:0005737">
    <property type="term" value="C:cytoplasm"/>
    <property type="evidence" value="ECO:0007669"/>
    <property type="project" value="TreeGrafter"/>
</dbReference>
<dbReference type="Gene3D" id="3.40.309.10">
    <property type="entry name" value="Aldehyde Dehydrogenase, Chain A, domain 2"/>
    <property type="match status" value="1"/>
</dbReference>
<evidence type="ECO:0000313" key="10">
    <source>
        <dbReference type="Proteomes" id="UP001241110"/>
    </source>
</evidence>
<dbReference type="InterPro" id="IPR016163">
    <property type="entry name" value="Ald_DH_C"/>
</dbReference>
<dbReference type="InterPro" id="IPR016162">
    <property type="entry name" value="Ald_DH_N"/>
</dbReference>
<feature type="active site" evidence="5 6">
    <location>
        <position position="223"/>
    </location>
</feature>
<dbReference type="PANTHER" id="PTHR43570">
    <property type="entry name" value="ALDEHYDE DEHYDROGENASE"/>
    <property type="match status" value="1"/>
</dbReference>
<evidence type="ECO:0000313" key="9">
    <source>
        <dbReference type="EMBL" id="MDJ1484251.1"/>
    </source>
</evidence>
<evidence type="ECO:0000256" key="5">
    <source>
        <dbReference type="PIRSR" id="PIRSR036492-1"/>
    </source>
</evidence>
<dbReference type="FunFam" id="3.40.309.10:FF:000003">
    <property type="entry name" value="Aldehyde dehydrogenase"/>
    <property type="match status" value="1"/>
</dbReference>
<sequence length="478" mass="52992">METEALTSDHQVFEDQLLPIFEQQKAYAQTLLISSVEQRKEKLKRLRQWILSNRIAIQEALSKDFQKPVFETDITEIYSTKTELDHALGQLHKWMRPAKVGTPLVLLGTRSRVMYEPKGVALIIAPWNYPFYLLVSPLISAIAAGCCAILKPSEMTPATASLVRRMVAELFESREVTVVEGDATVATALLKLPFDHIFFTGSPQIGKVVMRAAAEHLTSVTLELGGKSPCIVDATANIQDAAEKIAIGKFLNAGQTCIAPDYVLVHKSKEKELVQTIQAVITQFYGADPETSPDLAHIINSRHLNRLQGLISDAVAKGATLVVGGKANAETRYLAPTLLTGVTPDMQVMQEEIFGPVLPVLTFEQIHEVTHFVTERSKPLALYIFSQDKQQIDYVLKHTTAGGVSVNECLMHVLHPDLPFGGVNTSGIGKSHGFYGFVAFSNEKAVLHQRIGLTNYKQFYPPYTQKVKKLFNLLLQWL</sequence>
<keyword evidence="2 4" id="KW-0560">Oxidoreductase</keyword>
<gene>
    <name evidence="9" type="ORF">QNI16_27385</name>
</gene>
<feature type="active site" evidence="5">
    <location>
        <position position="257"/>
    </location>
</feature>
<reference evidence="9" key="1">
    <citation type="submission" date="2023-05" db="EMBL/GenBank/DDBJ databases">
        <authorList>
            <person name="Zhang X."/>
        </authorList>
    </citation>
    <scope>NUCLEOTIDE SEQUENCE</scope>
    <source>
        <strain evidence="9">YF14B1</strain>
    </source>
</reference>
<comment type="caution">
    <text evidence="9">The sequence shown here is derived from an EMBL/GenBank/DDBJ whole genome shotgun (WGS) entry which is preliminary data.</text>
</comment>
<protein>
    <recommendedName>
        <fullName evidence="4">Aldehyde dehydrogenase</fullName>
    </recommendedName>
</protein>
<dbReference type="FunFam" id="3.40.605.10:FF:000004">
    <property type="entry name" value="Aldehyde dehydrogenase"/>
    <property type="match status" value="1"/>
</dbReference>
<dbReference type="PROSITE" id="PS00070">
    <property type="entry name" value="ALDEHYDE_DEHYDR_CYS"/>
    <property type="match status" value="1"/>
</dbReference>
<dbReference type="SUPFAM" id="SSF53720">
    <property type="entry name" value="ALDH-like"/>
    <property type="match status" value="1"/>
</dbReference>
<dbReference type="PANTHER" id="PTHR43570:SF20">
    <property type="entry name" value="ALDEHYDE DEHYDROGENASE ALDX-RELATED"/>
    <property type="match status" value="1"/>
</dbReference>
<dbReference type="InterPro" id="IPR016161">
    <property type="entry name" value="Ald_DH/histidinol_DH"/>
</dbReference>
<evidence type="ECO:0000256" key="7">
    <source>
        <dbReference type="RuleBase" id="RU003345"/>
    </source>
</evidence>
<dbReference type="Gene3D" id="3.40.605.10">
    <property type="entry name" value="Aldehyde Dehydrogenase, Chain A, domain 1"/>
    <property type="match status" value="1"/>
</dbReference>
<dbReference type="GO" id="GO:0006081">
    <property type="term" value="P:aldehyde metabolic process"/>
    <property type="evidence" value="ECO:0007669"/>
    <property type="project" value="InterPro"/>
</dbReference>
<dbReference type="Pfam" id="PF00171">
    <property type="entry name" value="Aldedh"/>
    <property type="match status" value="1"/>
</dbReference>
<evidence type="ECO:0000256" key="2">
    <source>
        <dbReference type="ARBA" id="ARBA00023002"/>
    </source>
</evidence>
<dbReference type="GO" id="GO:0004029">
    <property type="term" value="F:aldehyde dehydrogenase (NAD+) activity"/>
    <property type="evidence" value="ECO:0007669"/>
    <property type="project" value="TreeGrafter"/>
</dbReference>
<proteinExistence type="inferred from homology"/>